<organism evidence="2 3">
    <name type="scientific">Phycomyces blakesleeanus (strain ATCC 8743b / DSM 1359 / FGSC 10004 / NBRC 33097 / NRRL 1555)</name>
    <dbReference type="NCBI Taxonomy" id="763407"/>
    <lineage>
        <taxon>Eukaryota</taxon>
        <taxon>Fungi</taxon>
        <taxon>Fungi incertae sedis</taxon>
        <taxon>Mucoromycota</taxon>
        <taxon>Mucoromycotina</taxon>
        <taxon>Mucoromycetes</taxon>
        <taxon>Mucorales</taxon>
        <taxon>Phycomycetaceae</taxon>
        <taxon>Phycomyces</taxon>
    </lineage>
</organism>
<dbReference type="RefSeq" id="XP_018288342.1">
    <property type="nucleotide sequence ID" value="XM_018436645.1"/>
</dbReference>
<protein>
    <submittedName>
        <fullName evidence="2">Uncharacterized protein</fullName>
    </submittedName>
</protein>
<feature type="transmembrane region" description="Helical" evidence="1">
    <location>
        <begin position="106"/>
        <end position="125"/>
    </location>
</feature>
<feature type="transmembrane region" description="Helical" evidence="1">
    <location>
        <begin position="60"/>
        <end position="80"/>
    </location>
</feature>
<evidence type="ECO:0000313" key="3">
    <source>
        <dbReference type="Proteomes" id="UP000077315"/>
    </source>
</evidence>
<proteinExistence type="predicted"/>
<reference evidence="3" key="1">
    <citation type="submission" date="2015-06" db="EMBL/GenBank/DDBJ databases">
        <title>Expansion of signal transduction pathways in fungi by whole-genome duplication.</title>
        <authorList>
            <consortium name="DOE Joint Genome Institute"/>
            <person name="Corrochano L.M."/>
            <person name="Kuo A."/>
            <person name="Marcet-Houben M."/>
            <person name="Polaino S."/>
            <person name="Salamov A."/>
            <person name="Villalobos J.M."/>
            <person name="Alvarez M.I."/>
            <person name="Avalos J."/>
            <person name="Benito E.P."/>
            <person name="Benoit I."/>
            <person name="Burger G."/>
            <person name="Camino L.P."/>
            <person name="Canovas D."/>
            <person name="Cerda-Olmedo E."/>
            <person name="Cheng J.-F."/>
            <person name="Dominguez A."/>
            <person name="Elias M."/>
            <person name="Eslava A.P."/>
            <person name="Glaser F."/>
            <person name="Grimwood J."/>
            <person name="Gutierrez G."/>
            <person name="Heitman J."/>
            <person name="Henrissat B."/>
            <person name="Iturriaga E.A."/>
            <person name="Lang B.F."/>
            <person name="Lavin J.L."/>
            <person name="Lee S."/>
            <person name="Li W."/>
            <person name="Lindquist E."/>
            <person name="Lopez-Garcia S."/>
            <person name="Luque E.M."/>
            <person name="Marcos A.T."/>
            <person name="Martin J."/>
            <person name="McCluskey K."/>
            <person name="Medina H.R."/>
            <person name="Miralles-Duran A."/>
            <person name="Miyazaki A."/>
            <person name="Munoz-Torres E."/>
            <person name="Oguiza J.A."/>
            <person name="Ohm R."/>
            <person name="Olmedo M."/>
            <person name="Orejas M."/>
            <person name="Ortiz-Castellanos L."/>
            <person name="Pisabarro A.G."/>
            <person name="Rodriguez-Romero J."/>
            <person name="Ruiz-Herrera J."/>
            <person name="Ruiz-Vazquez R."/>
            <person name="Sanz C."/>
            <person name="Schackwitz W."/>
            <person name="Schmutz J."/>
            <person name="Shahriari M."/>
            <person name="Shelest E."/>
            <person name="Silva-Franco F."/>
            <person name="Soanes D."/>
            <person name="Syed K."/>
            <person name="Tagua V.G."/>
            <person name="Talbot N.J."/>
            <person name="Thon M."/>
            <person name="De vries R.P."/>
            <person name="Wiebenga A."/>
            <person name="Yadav J.S."/>
            <person name="Braun E.L."/>
            <person name="Baker S."/>
            <person name="Garre V."/>
            <person name="Horwitz B."/>
            <person name="Torres-Martinez S."/>
            <person name="Idnurm A."/>
            <person name="Herrera-Estrella A."/>
            <person name="Gabaldon T."/>
            <person name="Grigoriev I.V."/>
        </authorList>
    </citation>
    <scope>NUCLEOTIDE SEQUENCE [LARGE SCALE GENOMIC DNA]</scope>
    <source>
        <strain evidence="3">NRRL 1555(-)</strain>
    </source>
</reference>
<dbReference type="EMBL" id="KV440989">
    <property type="protein sequence ID" value="OAD70302.1"/>
    <property type="molecule type" value="Genomic_DNA"/>
</dbReference>
<keyword evidence="1" id="KW-0472">Membrane</keyword>
<evidence type="ECO:0000256" key="1">
    <source>
        <dbReference type="SAM" id="Phobius"/>
    </source>
</evidence>
<dbReference type="GeneID" id="28997551"/>
<feature type="transmembrane region" description="Helical" evidence="1">
    <location>
        <begin position="20"/>
        <end position="39"/>
    </location>
</feature>
<keyword evidence="1" id="KW-0812">Transmembrane</keyword>
<gene>
    <name evidence="2" type="ORF">PHYBLDRAFT_171686</name>
</gene>
<keyword evidence="3" id="KW-1185">Reference proteome</keyword>
<dbReference type="Proteomes" id="UP000077315">
    <property type="component" value="Unassembled WGS sequence"/>
</dbReference>
<dbReference type="AlphaFoldDB" id="A0A162TQN9"/>
<sequence length="153" mass="18259">MYFLPFGFLIFFRFRILRNRLVLIVPVPVLALLLVHYILQNTSPQTNRIKGVKSKTNGDINDNIHINGLRIYLLAFYYYYYWNMSNEEPWSVLRVEQVDKEPGLNLYTHIVMNSSIFIFSVLRFYTCIDIENGYMELRFLSLTVSIDRSYICY</sequence>
<name>A0A162TQN9_PHYB8</name>
<evidence type="ECO:0000313" key="2">
    <source>
        <dbReference type="EMBL" id="OAD70302.1"/>
    </source>
</evidence>
<dbReference type="InParanoid" id="A0A162TQN9"/>
<accession>A0A162TQN9</accession>
<keyword evidence="1" id="KW-1133">Transmembrane helix</keyword>
<dbReference type="VEuPathDB" id="FungiDB:PHYBLDRAFT_171686"/>